<sequence>MRAVHHRRADRNGRFTNASTRLLDQGYGPRGDNGGDPHRSRDAADAAVAGGTVGLAPLGHQLPAEFVVVPLTDMAPSRVVAVWNEGNTNPADPILHRDRDSRLPSLSAGNPVLLYQRDGEEPLRTAGLDLNRSGFQRPRQPCTVVVLGALSAWGDACSNIWRRCCES</sequence>
<feature type="region of interest" description="Disordered" evidence="1">
    <location>
        <begin position="1"/>
        <end position="45"/>
    </location>
</feature>
<keyword evidence="3" id="KW-1185">Reference proteome</keyword>
<organism evidence="2 3">
    <name type="scientific">Kitasatospora arboriphila</name>
    <dbReference type="NCBI Taxonomy" id="258052"/>
    <lineage>
        <taxon>Bacteria</taxon>
        <taxon>Bacillati</taxon>
        <taxon>Actinomycetota</taxon>
        <taxon>Actinomycetes</taxon>
        <taxon>Kitasatosporales</taxon>
        <taxon>Streptomycetaceae</taxon>
        <taxon>Kitasatospora</taxon>
    </lineage>
</organism>
<name>A0ABP4EKQ0_9ACTN</name>
<proteinExistence type="predicted"/>
<comment type="caution">
    <text evidence="2">The sequence shown here is derived from an EMBL/GenBank/DDBJ whole genome shotgun (WGS) entry which is preliminary data.</text>
</comment>
<evidence type="ECO:0000313" key="3">
    <source>
        <dbReference type="Proteomes" id="UP001499987"/>
    </source>
</evidence>
<protein>
    <submittedName>
        <fullName evidence="2">Uncharacterized protein</fullName>
    </submittedName>
</protein>
<evidence type="ECO:0000256" key="1">
    <source>
        <dbReference type="SAM" id="MobiDB-lite"/>
    </source>
</evidence>
<evidence type="ECO:0000313" key="2">
    <source>
        <dbReference type="EMBL" id="GAA1109821.1"/>
    </source>
</evidence>
<feature type="compositionally biased region" description="Basic and acidic residues" evidence="1">
    <location>
        <begin position="33"/>
        <end position="44"/>
    </location>
</feature>
<dbReference type="Proteomes" id="UP001499987">
    <property type="component" value="Unassembled WGS sequence"/>
</dbReference>
<dbReference type="EMBL" id="BAAALD010000077">
    <property type="protein sequence ID" value="GAA1109821.1"/>
    <property type="molecule type" value="Genomic_DNA"/>
</dbReference>
<accession>A0ABP4EKQ0</accession>
<gene>
    <name evidence="2" type="ORF">GCM10009663_59260</name>
</gene>
<reference evidence="3" key="1">
    <citation type="journal article" date="2019" name="Int. J. Syst. Evol. Microbiol.">
        <title>The Global Catalogue of Microorganisms (GCM) 10K type strain sequencing project: providing services to taxonomists for standard genome sequencing and annotation.</title>
        <authorList>
            <consortium name="The Broad Institute Genomics Platform"/>
            <consortium name="The Broad Institute Genome Sequencing Center for Infectious Disease"/>
            <person name="Wu L."/>
            <person name="Ma J."/>
        </authorList>
    </citation>
    <scope>NUCLEOTIDE SEQUENCE [LARGE SCALE GENOMIC DNA]</scope>
    <source>
        <strain evidence="3">JCM 13002</strain>
    </source>
</reference>